<comment type="function">
    <text evidence="1 5">NHase catalyzes the hydration of various nitrile compounds to the corresponding amides.</text>
</comment>
<dbReference type="AlphaFoldDB" id="A0A934NN30"/>
<feature type="domain" description="Nitrile hydratase beta subunit-like N-terminal" evidence="8">
    <location>
        <begin position="1"/>
        <end position="98"/>
    </location>
</feature>
<organism evidence="9 10">
    <name type="scientific">Antrihabitans stalagmiti</name>
    <dbReference type="NCBI Taxonomy" id="2799499"/>
    <lineage>
        <taxon>Bacteria</taxon>
        <taxon>Bacillati</taxon>
        <taxon>Actinomycetota</taxon>
        <taxon>Actinomycetes</taxon>
        <taxon>Mycobacteriales</taxon>
        <taxon>Nocardiaceae</taxon>
        <taxon>Antrihabitans</taxon>
    </lineage>
</organism>
<dbReference type="EC" id="4.2.1.84" evidence="5"/>
<dbReference type="InterPro" id="IPR008990">
    <property type="entry name" value="Elect_transpt_acc-like_dom_sf"/>
</dbReference>
<dbReference type="InterPro" id="IPR003168">
    <property type="entry name" value="Nitrile_hydratase_bsu"/>
</dbReference>
<dbReference type="NCBIfam" id="TIGR03888">
    <property type="entry name" value="nitrile_beta"/>
    <property type="match status" value="1"/>
</dbReference>
<comment type="similarity">
    <text evidence="2 5">Belongs to the nitrile hydratase subunit beta family.</text>
</comment>
<evidence type="ECO:0000313" key="9">
    <source>
        <dbReference type="EMBL" id="MBJ8338258.1"/>
    </source>
</evidence>
<dbReference type="InterPro" id="IPR049054">
    <property type="entry name" value="CN_hydtase_beta-like_N"/>
</dbReference>
<keyword evidence="3 5" id="KW-0456">Lyase</keyword>
<dbReference type="GO" id="GO:0018822">
    <property type="term" value="F:nitrile hydratase activity"/>
    <property type="evidence" value="ECO:0007669"/>
    <property type="project" value="UniProtKB-EC"/>
</dbReference>
<feature type="region of interest" description="Disordered" evidence="6">
    <location>
        <begin position="1"/>
        <end position="23"/>
    </location>
</feature>
<sequence>MPEIHDLGGRAEHFGPVPHDADEQPFHQRWEERVFGIVSIHLTAQRKTVDEFRSDMEQLPREQYLPSYFGRWLAALENGLVRDKHLRAGEIDARVRNPPVDVDRPGTALLDPPHRARVDPHVRSPRPFAAAPLSRHKPEFAVGAAVRVRARRDGHTRQPGYVTGKVGVVVAHFGSAAFPDARAVGRRERAQHLYTVEFTGREIWGEAAEADTSVLIELYEPYLEDA</sequence>
<evidence type="ECO:0000256" key="6">
    <source>
        <dbReference type="SAM" id="MobiDB-lite"/>
    </source>
</evidence>
<dbReference type="InterPro" id="IPR024690">
    <property type="entry name" value="CN_hydtase_beta_dom_C"/>
</dbReference>
<name>A0A934NN30_9NOCA</name>
<dbReference type="EMBL" id="JAEMNV010000002">
    <property type="protein sequence ID" value="MBJ8338258.1"/>
    <property type="molecule type" value="Genomic_DNA"/>
</dbReference>
<dbReference type="Proteomes" id="UP000655868">
    <property type="component" value="Unassembled WGS sequence"/>
</dbReference>
<evidence type="ECO:0000256" key="5">
    <source>
        <dbReference type="PIRNR" id="PIRNR001427"/>
    </source>
</evidence>
<feature type="region of interest" description="Disordered" evidence="6">
    <location>
        <begin position="97"/>
        <end position="129"/>
    </location>
</feature>
<dbReference type="Gene3D" id="2.30.30.50">
    <property type="match status" value="1"/>
</dbReference>
<protein>
    <recommendedName>
        <fullName evidence="5">Nitrile hydratase subunit beta</fullName>
        <shortName evidence="5">NHase</shortName>
        <ecNumber evidence="5">4.2.1.84</ecNumber>
    </recommendedName>
</protein>
<dbReference type="SUPFAM" id="SSF50090">
    <property type="entry name" value="Electron transport accessory proteins"/>
    <property type="match status" value="1"/>
</dbReference>
<dbReference type="InterPro" id="IPR042262">
    <property type="entry name" value="CN_hydtase_beta_C"/>
</dbReference>
<reference evidence="9" key="1">
    <citation type="submission" date="2020-12" db="EMBL/GenBank/DDBJ databases">
        <title>Antrihabitans popcorni sp. nov. and Antrihabitans auranticaus sp. nov., isolated from a larva cave.</title>
        <authorList>
            <person name="Lee S.D."/>
            <person name="Kim I.S."/>
        </authorList>
    </citation>
    <scope>NUCLEOTIDE SEQUENCE</scope>
    <source>
        <strain evidence="9">YC3-6</strain>
    </source>
</reference>
<dbReference type="GO" id="GO:0046914">
    <property type="term" value="F:transition metal ion binding"/>
    <property type="evidence" value="ECO:0007669"/>
    <property type="project" value="InterPro"/>
</dbReference>
<feature type="domain" description="Nitrile hydratase beta subunit" evidence="7">
    <location>
        <begin position="135"/>
        <end position="224"/>
    </location>
</feature>
<accession>A0A934NN30</accession>
<dbReference type="PIRSF" id="PIRSF001427">
    <property type="entry name" value="NHase_beta"/>
    <property type="match status" value="1"/>
</dbReference>
<dbReference type="Pfam" id="PF21006">
    <property type="entry name" value="NHase_beta_N"/>
    <property type="match status" value="1"/>
</dbReference>
<gene>
    <name evidence="9" type="primary">nthB</name>
    <name evidence="9" type="ORF">JGU71_05110</name>
</gene>
<feature type="compositionally biased region" description="Basic and acidic residues" evidence="6">
    <location>
        <begin position="112"/>
        <end position="122"/>
    </location>
</feature>
<evidence type="ECO:0000313" key="10">
    <source>
        <dbReference type="Proteomes" id="UP000655868"/>
    </source>
</evidence>
<dbReference type="Gene3D" id="1.10.472.20">
    <property type="entry name" value="Nitrile hydratase, beta subunit"/>
    <property type="match status" value="1"/>
</dbReference>
<evidence type="ECO:0000256" key="4">
    <source>
        <dbReference type="ARBA" id="ARBA00044877"/>
    </source>
</evidence>
<evidence type="ECO:0000256" key="3">
    <source>
        <dbReference type="ARBA" id="ARBA00023239"/>
    </source>
</evidence>
<comment type="catalytic activity">
    <reaction evidence="4 5">
        <text>an aliphatic primary amide = an aliphatic nitrile + H2O</text>
        <dbReference type="Rhea" id="RHEA:12673"/>
        <dbReference type="ChEBI" id="CHEBI:15377"/>
        <dbReference type="ChEBI" id="CHEBI:65285"/>
        <dbReference type="ChEBI" id="CHEBI:80291"/>
        <dbReference type="EC" id="4.2.1.84"/>
    </reaction>
</comment>
<evidence type="ECO:0000256" key="2">
    <source>
        <dbReference type="ARBA" id="ARBA00009098"/>
    </source>
</evidence>
<comment type="caution">
    <text evidence="9">The sequence shown here is derived from an EMBL/GenBank/DDBJ whole genome shotgun (WGS) entry which is preliminary data.</text>
</comment>
<keyword evidence="10" id="KW-1185">Reference proteome</keyword>
<proteinExistence type="inferred from homology"/>
<dbReference type="Pfam" id="PF02211">
    <property type="entry name" value="NHase_beta_C"/>
    <property type="match status" value="1"/>
</dbReference>
<evidence type="ECO:0000259" key="7">
    <source>
        <dbReference type="Pfam" id="PF02211"/>
    </source>
</evidence>
<dbReference type="RefSeq" id="WP_199702977.1">
    <property type="nucleotide sequence ID" value="NZ_JAEMNV010000002.1"/>
</dbReference>
<evidence type="ECO:0000256" key="1">
    <source>
        <dbReference type="ARBA" id="ARBA00004042"/>
    </source>
</evidence>
<evidence type="ECO:0000259" key="8">
    <source>
        <dbReference type="Pfam" id="PF21006"/>
    </source>
</evidence>